<name>A0A212Q2Q9_RHOAC</name>
<dbReference type="PANTHER" id="PTHR46401">
    <property type="entry name" value="GLYCOSYLTRANSFERASE WBBK-RELATED"/>
    <property type="match status" value="1"/>
</dbReference>
<dbReference type="GO" id="GO:0009103">
    <property type="term" value="P:lipopolysaccharide biosynthetic process"/>
    <property type="evidence" value="ECO:0007669"/>
    <property type="project" value="TreeGrafter"/>
</dbReference>
<gene>
    <name evidence="3" type="ORF">SAMN06265338_101361</name>
</gene>
<evidence type="ECO:0000313" key="4">
    <source>
        <dbReference type="Proteomes" id="UP000198418"/>
    </source>
</evidence>
<keyword evidence="4" id="KW-1185">Reference proteome</keyword>
<dbReference type="Gene3D" id="3.40.50.2000">
    <property type="entry name" value="Glycogen Phosphorylase B"/>
    <property type="match status" value="2"/>
</dbReference>
<dbReference type="SUPFAM" id="SSF48452">
    <property type="entry name" value="TPR-like"/>
    <property type="match status" value="1"/>
</dbReference>
<feature type="compositionally biased region" description="Low complexity" evidence="2">
    <location>
        <begin position="643"/>
        <end position="658"/>
    </location>
</feature>
<sequence length="1696" mass="183113">MNVNARPERAFSDCAAQIAPGEARRVAVIGTNDPRNVSGGRYHALMLAFAVAAIGWDAHLVTDHTPGFFADFEPLSAAPVTVHLTRDFSSGLPDEKFDWVIVIPTGIFLPDYYESCLDFAARSGARLALVNFESGDWFNALAPEPRDPRLWDYWRRLLASGGLVLSSARESDRWARGFYQRIEGDLRFEVWQPPVNSVAARRFDAIEKDGSLVAFVRPQDGHKGAGLLTKLDPALLAGRTLHLVSGRDLPDDFRQAIDDTMARAKNARAAFHCRVSDNHKFRLLSAAQAVLFPSRFEGYGYPPVEAAYAGAESVAFPLAVLKETVGAVAHFAPTADLAGFETALAAALAAPERRQALRRAVFGIADFHHCAWRLGDILLRSADRVALPPARRFRVAVGPFQRTPPLPPQLVRRDAPVAPFPPTIVSAVATTAGEALITGRAWLAEGLRRIEATVVQSDLKLPVAWEAAGEARDGLREIRFYLLAPKEIAGRRIALSVLDADGSVCELIEMQVDRIAPANPLRPIMLGVSENAVEQDSRRLRGWVLARDQATSLYLAADGAQWSKIAVEGRRNDIAAKYPAYATALCEFRAETSAKPEPDRDRALLICLAGGAKAGRAIDAMTGWPPAPKPWFAANAVAQAQAQAPAAAPSAPRQTARPGPRRPKIGEVELVNQTDPNWRGGVARTGGREKLGAVLIRKGGAAERIAPGVVLRFANGAARRVTRVEAKDHHVLAELDGFLAPSGAQHPAKVAVHEALWSPRAERSFILHDFSDRRWRRGVWNVNNERFRRGFSIKTALARELGLEVGARLRFAASGWRVIVEIDGNERDSRVWLDDVIKPFGDGAPNPIQLAAAPAERPGFALDPTRAAEGWPGGVLAAPKAGDPVGRTLLVVAGPDDIRRGDLLECGDEVVRVLSAAPDGAALRVVLDRTIQPCGRVCVADECDYPDGASPSYLFPDSELPAKDPLFRTLGQEAARRGAALPASRPQISPQRRALVLSSVAPCPANQGNRVVTRNLIRRLIGLGYHCDVLVQNWVDAAATAEEFGSAARFFVSSYPEWDKSPAAAKRREIAAAAQSLQGLDQRIGEALQFEADTYHPFFNVRDETVDLARTLYAQHAYDVVVCNYTHMMRVAAELNALRPLPPTAVLTHDALSRLPRSHAGVKLDLGCRAASPELERDALNSVRDAVIVAISRSEADYFREIGVQNPIVVTEYDAAEEMAPHRVAEVAFSRRTLIFHGSANPMNVAGMSWFFDECWSEIVAAVPDAKLVVCGGIGAVWRPEDERIEIFKELPRDAMLAKCAAASVAINPCVAGTGLKIKTVETVCLGLPAVCLPTAVDGLEDDAPEFARIAADSAGFVAGCVELLTNFESWARLHKGALATAERRFSAEAVYAALDDAMGWRAPPPVVAAPAPAEDTLEEVENPIARLEADSNDAAAQFSLGVRMSGTGQGDLGWPMVEKIAEARRGDWRVFSRAAEVALTRKENWRAACYAGAVTAQRPTLAAGYALMARALTALGQKEEALTALQHGLLACPGDAPLKTSLVELLAADRPDAAARWRAIESQPNELGAYIVCDARRGALIHSGFAVESDGALALRSGTGALLMAAPHRESRRIRLALDLDRTENARDIVLRAHLEHEKAEVTLRADGPRIQTVTLAADFSVFASGFAQFGLGIAGDAPLSAPLRLIGFLIEAAP</sequence>
<keyword evidence="1 3" id="KW-0808">Transferase</keyword>
<dbReference type="InterPro" id="IPR011990">
    <property type="entry name" value="TPR-like_helical_dom_sf"/>
</dbReference>
<evidence type="ECO:0000256" key="2">
    <source>
        <dbReference type="SAM" id="MobiDB-lite"/>
    </source>
</evidence>
<dbReference type="OrthoDB" id="9801609at2"/>
<accession>A0A212Q2Q9</accession>
<feature type="region of interest" description="Disordered" evidence="2">
    <location>
        <begin position="643"/>
        <end position="664"/>
    </location>
</feature>
<dbReference type="RefSeq" id="WP_088518844.1">
    <property type="nucleotide sequence ID" value="NZ_FYDG01000001.1"/>
</dbReference>
<proteinExistence type="predicted"/>
<organism evidence="3 4">
    <name type="scientific">Rhodoblastus acidophilus</name>
    <name type="common">Rhodopseudomonas acidophila</name>
    <dbReference type="NCBI Taxonomy" id="1074"/>
    <lineage>
        <taxon>Bacteria</taxon>
        <taxon>Pseudomonadati</taxon>
        <taxon>Pseudomonadota</taxon>
        <taxon>Alphaproteobacteria</taxon>
        <taxon>Hyphomicrobiales</taxon>
        <taxon>Rhodoblastaceae</taxon>
        <taxon>Rhodoblastus</taxon>
    </lineage>
</organism>
<reference evidence="4" key="1">
    <citation type="submission" date="2017-06" db="EMBL/GenBank/DDBJ databases">
        <authorList>
            <person name="Varghese N."/>
            <person name="Submissions S."/>
        </authorList>
    </citation>
    <scope>NUCLEOTIDE SEQUENCE [LARGE SCALE GENOMIC DNA]</scope>
    <source>
        <strain evidence="4">DSM 137</strain>
    </source>
</reference>
<dbReference type="EMBL" id="FYDG01000001">
    <property type="protein sequence ID" value="SNB53641.1"/>
    <property type="molecule type" value="Genomic_DNA"/>
</dbReference>
<dbReference type="PANTHER" id="PTHR46401:SF2">
    <property type="entry name" value="GLYCOSYLTRANSFERASE WBBK-RELATED"/>
    <property type="match status" value="1"/>
</dbReference>
<evidence type="ECO:0000256" key="1">
    <source>
        <dbReference type="ARBA" id="ARBA00022679"/>
    </source>
</evidence>
<dbReference type="GO" id="GO:0016757">
    <property type="term" value="F:glycosyltransferase activity"/>
    <property type="evidence" value="ECO:0007669"/>
    <property type="project" value="TreeGrafter"/>
</dbReference>
<dbReference type="SUPFAM" id="SSF53756">
    <property type="entry name" value="UDP-Glycosyltransferase/glycogen phosphorylase"/>
    <property type="match status" value="2"/>
</dbReference>
<dbReference type="Proteomes" id="UP000198418">
    <property type="component" value="Unassembled WGS sequence"/>
</dbReference>
<protein>
    <submittedName>
        <fullName evidence="3">Glycosyltransferase involved in cell wall bisynthesis</fullName>
    </submittedName>
</protein>
<evidence type="ECO:0000313" key="3">
    <source>
        <dbReference type="EMBL" id="SNB53641.1"/>
    </source>
</evidence>
<dbReference type="Gene3D" id="1.25.40.10">
    <property type="entry name" value="Tetratricopeptide repeat domain"/>
    <property type="match status" value="1"/>
</dbReference>
<dbReference type="Pfam" id="PF13692">
    <property type="entry name" value="Glyco_trans_1_4"/>
    <property type="match status" value="1"/>
</dbReference>